<organism evidence="5 6">
    <name type="scientific">Phialocephala subalpina</name>
    <dbReference type="NCBI Taxonomy" id="576137"/>
    <lineage>
        <taxon>Eukaryota</taxon>
        <taxon>Fungi</taxon>
        <taxon>Dikarya</taxon>
        <taxon>Ascomycota</taxon>
        <taxon>Pezizomycotina</taxon>
        <taxon>Leotiomycetes</taxon>
        <taxon>Helotiales</taxon>
        <taxon>Mollisiaceae</taxon>
        <taxon>Phialocephala</taxon>
        <taxon>Phialocephala fortinii species complex</taxon>
    </lineage>
</organism>
<sequence>MDPLSIIAGVVGIVGFAASSTANLLSLIESIRGSPAAVRGTGRDASEFLAILNNLKELLNDETLKRDETVQNVFRSLESPIRTSQAALDELIDLIERYTEPSGKANKWNGLKWAFKDENNVKALNDRLVMSKTTLAFALTTINTLNSMRLNKTQGLISDQIRDLRLDLEVKELSSVRPRQGSESRGTEVGFALQRFLNDTSEVVQSPIGAETWMDCNDAITSSFYDDSIFPDKIFEDRQRSTPKRSETLWVELAETSNIDEADENGDTLLHRAADAGDADLVRGLLDRKAIVDVRDSTGTTPLGNAAWKDYTAVARILLEHGANINAVSKDQHTPCHHAAEEGNTTILKFLIDNGADLKAREEDGWTPLYLACVSTRLGTAKMLITAGSDITIPATDGTTCLHAAALEGSASLIELLLESGADLGARDLTGATALHKAVKDDSLKATIVLLEKGADIEAADSEGRTPLWVTAEEPSVQCARLLLEKGAKVDARNSNGETPLAAAASQGHEQVARILLEFGADVNTKDSVDHTPLHHAVQGEQTTMVQLLIDKGADLNAVNRFLFTPLHLAVNDTYSQEIVSLLYEHGANLNNTSVVGDTPLTTVLRSEDERQHTMALHLLRLGADPDIRGVWKKAPMHWAAEKGLEEVVKALLEKGADRNILDEFGSSPIHFAAKSGHIKCLRLLACEGTNLEIADKDHYTALWKAVMNNDDEIAVEMVHILHAAGASIEGLENTYGKTPLVWAAEKGYRLIVQALLDHSPDVSARDCFGMTAIHYAAENGHLEIVKNLLDKGSDLAWRTYYNQTPMWKAYIRGQKEVVAFLVSVDSPDSVLALIQDRSYEKAANIIRSGASRTVTWEDNRVALHFAAQQGAFELVRLLLDQNNLVDPQDNDGCTPLLYALQKGHVDVAKLLLDHGDDLNEYRSWNLLFVAVKGNHTDCVSLLLASGIDVNVTDDEGQSTLHLVCNAEKEHLEMAKWLLDHGARPDLVDAAKMTPRMLAKAKEHDGILRILDLWELKKRGKADDKTVPDFAKNKDLNKRRFARRDNVEFEMLGRPTW</sequence>
<dbReference type="EMBL" id="FJOG01000025">
    <property type="protein sequence ID" value="CZR64163.1"/>
    <property type="molecule type" value="Genomic_DNA"/>
</dbReference>
<dbReference type="SUPFAM" id="SSF48403">
    <property type="entry name" value="Ankyrin repeat"/>
    <property type="match status" value="3"/>
</dbReference>
<dbReference type="AlphaFoldDB" id="A0A1L7XGJ6"/>
<evidence type="ECO:0000313" key="5">
    <source>
        <dbReference type="EMBL" id="CZR64163.1"/>
    </source>
</evidence>
<evidence type="ECO:0000256" key="2">
    <source>
        <dbReference type="ARBA" id="ARBA00023043"/>
    </source>
</evidence>
<feature type="repeat" description="ANK" evidence="3">
    <location>
        <begin position="298"/>
        <end position="330"/>
    </location>
</feature>
<gene>
    <name evidence="5" type="ORF">PAC_14060</name>
</gene>
<dbReference type="PANTHER" id="PTHR24198:SF165">
    <property type="entry name" value="ANKYRIN REPEAT-CONTAINING PROTEIN-RELATED"/>
    <property type="match status" value="1"/>
</dbReference>
<dbReference type="Proteomes" id="UP000184330">
    <property type="component" value="Unassembled WGS sequence"/>
</dbReference>
<keyword evidence="6" id="KW-1185">Reference proteome</keyword>
<dbReference type="PRINTS" id="PR01415">
    <property type="entry name" value="ANKYRIN"/>
</dbReference>
<feature type="repeat" description="ANK" evidence="3">
    <location>
        <begin position="859"/>
        <end position="891"/>
    </location>
</feature>
<feature type="domain" description="Azaphilone pigments biosynthesis cluster protein L N-terminal" evidence="4">
    <location>
        <begin position="1"/>
        <end position="170"/>
    </location>
</feature>
<feature type="repeat" description="ANK" evidence="3">
    <location>
        <begin position="430"/>
        <end position="462"/>
    </location>
</feature>
<evidence type="ECO:0000313" key="6">
    <source>
        <dbReference type="Proteomes" id="UP000184330"/>
    </source>
</evidence>
<dbReference type="PROSITE" id="PS50297">
    <property type="entry name" value="ANK_REP_REGION"/>
    <property type="match status" value="16"/>
</dbReference>
<dbReference type="PANTHER" id="PTHR24198">
    <property type="entry name" value="ANKYRIN REPEAT AND PROTEIN KINASE DOMAIN-CONTAINING PROTEIN"/>
    <property type="match status" value="1"/>
</dbReference>
<dbReference type="PROSITE" id="PS50088">
    <property type="entry name" value="ANK_REPEAT"/>
    <property type="match status" value="18"/>
</dbReference>
<feature type="repeat" description="ANK" evidence="3">
    <location>
        <begin position="463"/>
        <end position="495"/>
    </location>
</feature>
<dbReference type="STRING" id="576137.A0A1L7XGJ6"/>
<feature type="repeat" description="ANK" evidence="3">
    <location>
        <begin position="265"/>
        <end position="297"/>
    </location>
</feature>
<evidence type="ECO:0000256" key="1">
    <source>
        <dbReference type="ARBA" id="ARBA00022737"/>
    </source>
</evidence>
<dbReference type="OrthoDB" id="20872at2759"/>
<protein>
    <recommendedName>
        <fullName evidence="4">Azaphilone pigments biosynthesis cluster protein L N-terminal domain-containing protein</fullName>
    </recommendedName>
</protein>
<keyword evidence="2 3" id="KW-0040">ANK repeat</keyword>
<accession>A0A1L7XGJ6</accession>
<dbReference type="Pfam" id="PF17111">
    <property type="entry name" value="PigL_N"/>
    <property type="match status" value="1"/>
</dbReference>
<proteinExistence type="predicted"/>
<name>A0A1L7XGJ6_9HELO</name>
<feature type="repeat" description="ANK" evidence="3">
    <location>
        <begin position="331"/>
        <end position="363"/>
    </location>
</feature>
<dbReference type="Pfam" id="PF12796">
    <property type="entry name" value="Ank_2"/>
    <property type="match status" value="7"/>
</dbReference>
<evidence type="ECO:0000259" key="4">
    <source>
        <dbReference type="Pfam" id="PF17111"/>
    </source>
</evidence>
<feature type="repeat" description="ANK" evidence="3">
    <location>
        <begin position="496"/>
        <end position="528"/>
    </location>
</feature>
<evidence type="ECO:0000256" key="3">
    <source>
        <dbReference type="PROSITE-ProRule" id="PRU00023"/>
    </source>
</evidence>
<dbReference type="InterPro" id="IPR002110">
    <property type="entry name" value="Ankyrin_rpt"/>
</dbReference>
<dbReference type="SMART" id="SM00248">
    <property type="entry name" value="ANK"/>
    <property type="match status" value="21"/>
</dbReference>
<feature type="repeat" description="ANK" evidence="3">
    <location>
        <begin position="364"/>
        <end position="396"/>
    </location>
</feature>
<feature type="repeat" description="ANK" evidence="3">
    <location>
        <begin position="397"/>
        <end position="429"/>
    </location>
</feature>
<dbReference type="InterPro" id="IPR031348">
    <property type="entry name" value="PigL_N"/>
</dbReference>
<feature type="repeat" description="ANK" evidence="3">
    <location>
        <begin position="923"/>
        <end position="955"/>
    </location>
</feature>
<feature type="repeat" description="ANK" evidence="3">
    <location>
        <begin position="632"/>
        <end position="664"/>
    </location>
</feature>
<feature type="repeat" description="ANK" evidence="3">
    <location>
        <begin position="565"/>
        <end position="595"/>
    </location>
</feature>
<reference evidence="5 6" key="1">
    <citation type="submission" date="2016-03" db="EMBL/GenBank/DDBJ databases">
        <authorList>
            <person name="Ploux O."/>
        </authorList>
    </citation>
    <scope>NUCLEOTIDE SEQUENCE [LARGE SCALE GENOMIC DNA]</scope>
    <source>
        <strain evidence="5 6">UAMH 11012</strain>
    </source>
</reference>
<dbReference type="Pfam" id="PF00023">
    <property type="entry name" value="Ank"/>
    <property type="match status" value="2"/>
</dbReference>
<feature type="repeat" description="ANK" evidence="3">
    <location>
        <begin position="665"/>
        <end position="697"/>
    </location>
</feature>
<dbReference type="Gene3D" id="1.25.40.20">
    <property type="entry name" value="Ankyrin repeat-containing domain"/>
    <property type="match status" value="8"/>
</dbReference>
<feature type="repeat" description="ANK" evidence="3">
    <location>
        <begin position="736"/>
        <end position="768"/>
    </location>
</feature>
<keyword evidence="1" id="KW-0677">Repeat</keyword>
<feature type="repeat" description="ANK" evidence="3">
    <location>
        <begin position="892"/>
        <end position="924"/>
    </location>
</feature>
<feature type="repeat" description="ANK" evidence="3">
    <location>
        <begin position="529"/>
        <end position="561"/>
    </location>
</feature>
<feature type="repeat" description="ANK" evidence="3">
    <location>
        <begin position="956"/>
        <end position="990"/>
    </location>
</feature>
<dbReference type="InterPro" id="IPR036770">
    <property type="entry name" value="Ankyrin_rpt-contain_sf"/>
</dbReference>
<feature type="repeat" description="ANK" evidence="3">
    <location>
        <begin position="769"/>
        <end position="801"/>
    </location>
</feature>